<reference evidence="2 3" key="1">
    <citation type="submission" date="2019-04" db="EMBL/GenBank/DDBJ databases">
        <title>Complete genome sequence of Arthrobacter sp. ZXY-2 associated with effective atrazine degradation and salt adaptation.</title>
        <authorList>
            <person name="Zhao X."/>
        </authorList>
    </citation>
    <scope>NUCLEOTIDE SEQUENCE [LARGE SCALE GENOMIC DNA]</scope>
    <source>
        <strain evidence="3">ZP60</strain>
    </source>
</reference>
<feature type="transmembrane region" description="Helical" evidence="1">
    <location>
        <begin position="122"/>
        <end position="143"/>
    </location>
</feature>
<reference evidence="2 3" key="2">
    <citation type="submission" date="2019-04" db="EMBL/GenBank/DDBJ databases">
        <authorList>
            <person name="Yang S."/>
            <person name="Wei W."/>
        </authorList>
    </citation>
    <scope>NUCLEOTIDE SEQUENCE [LARGE SCALE GENOMIC DNA]</scope>
    <source>
        <strain evidence="3">ZP60</strain>
    </source>
</reference>
<dbReference type="GeneID" id="42179506"/>
<keyword evidence="1" id="KW-1133">Transmembrane helix</keyword>
<organism evidence="2 3">
    <name type="scientific">Halomicrobium mukohataei</name>
    <dbReference type="NCBI Taxonomy" id="57705"/>
    <lineage>
        <taxon>Archaea</taxon>
        <taxon>Methanobacteriati</taxon>
        <taxon>Methanobacteriota</taxon>
        <taxon>Stenosarchaea group</taxon>
        <taxon>Halobacteria</taxon>
        <taxon>Halobacteriales</taxon>
        <taxon>Haloarculaceae</taxon>
        <taxon>Halomicrobium</taxon>
    </lineage>
</organism>
<feature type="transmembrane region" description="Helical" evidence="1">
    <location>
        <begin position="92"/>
        <end position="110"/>
    </location>
</feature>
<evidence type="ECO:0000313" key="3">
    <source>
        <dbReference type="Proteomes" id="UP000297053"/>
    </source>
</evidence>
<proteinExistence type="predicted"/>
<feature type="transmembrane region" description="Helical" evidence="1">
    <location>
        <begin position="10"/>
        <end position="27"/>
    </location>
</feature>
<gene>
    <name evidence="2" type="ORF">E5139_11180</name>
</gene>
<feature type="transmembrane region" description="Helical" evidence="1">
    <location>
        <begin position="33"/>
        <end position="54"/>
    </location>
</feature>
<dbReference type="Proteomes" id="UP000297053">
    <property type="component" value="Chromosome"/>
</dbReference>
<dbReference type="AlphaFoldDB" id="A0A4D6KEG1"/>
<name>A0A4D6KEG1_9EURY</name>
<dbReference type="KEGG" id="halz:E5139_11180"/>
<dbReference type="EMBL" id="CP039375">
    <property type="protein sequence ID" value="QCD66177.1"/>
    <property type="molecule type" value="Genomic_DNA"/>
</dbReference>
<evidence type="ECO:0000256" key="1">
    <source>
        <dbReference type="SAM" id="Phobius"/>
    </source>
</evidence>
<evidence type="ECO:0000313" key="2">
    <source>
        <dbReference type="EMBL" id="QCD66177.1"/>
    </source>
</evidence>
<feature type="transmembrane region" description="Helical" evidence="1">
    <location>
        <begin position="61"/>
        <end position="80"/>
    </location>
</feature>
<protein>
    <recommendedName>
        <fullName evidence="4">DUF1109 domain-containing protein</fullName>
    </recommendedName>
</protein>
<keyword evidence="1" id="KW-0472">Membrane</keyword>
<accession>A0A4D6KEG1</accession>
<keyword evidence="1" id="KW-0812">Transmembrane</keyword>
<sequence>MNLTLDSGKLLYGLGVAFALGALVYFARDVVFGLSITVTAALLLVAFVGFLLAGLSRERDLLGTVAFTISGLSYVVFLGYVVSRYEPGETVVFFLLAGSAALFVGLGYGVREADIAPGRRTTIGVVIALLVVSASLVTADALGGDVTYSVETNDTTTVALSSVGSDTDRVRGTARVGTLTATNPSWFTRPVDLPSIRGCLAGVEQGDRSRIDVDYEPASYDTPNRLGGQSTRVHELTVSFDVATNQTGDRRFAVERRGDCEPTRSEPTLFLVVEPDDGRID</sequence>
<dbReference type="RefSeq" id="WP_015762568.1">
    <property type="nucleotide sequence ID" value="NZ_CP039375.1"/>
</dbReference>
<dbReference type="OMA" id="MQDETTI"/>
<evidence type="ECO:0008006" key="4">
    <source>
        <dbReference type="Google" id="ProtNLM"/>
    </source>
</evidence>